<keyword evidence="2" id="KW-1133">Transmembrane helix</keyword>
<feature type="compositionally biased region" description="Low complexity" evidence="1">
    <location>
        <begin position="180"/>
        <end position="195"/>
    </location>
</feature>
<proteinExistence type="predicted"/>
<dbReference type="InterPro" id="IPR024425">
    <property type="entry name" value="LiaF-like_C"/>
</dbReference>
<feature type="transmembrane region" description="Helical" evidence="2">
    <location>
        <begin position="266"/>
        <end position="285"/>
    </location>
</feature>
<feature type="transmembrane region" description="Helical" evidence="2">
    <location>
        <begin position="297"/>
        <end position="318"/>
    </location>
</feature>
<feature type="region of interest" description="Disordered" evidence="1">
    <location>
        <begin position="1"/>
        <end position="24"/>
    </location>
</feature>
<evidence type="ECO:0000259" key="4">
    <source>
        <dbReference type="Pfam" id="PF09922"/>
    </source>
</evidence>
<dbReference type="Pfam" id="PF09922">
    <property type="entry name" value="LiaF-like_C"/>
    <property type="match status" value="1"/>
</dbReference>
<keyword evidence="2" id="KW-0472">Membrane</keyword>
<evidence type="ECO:0000313" key="6">
    <source>
        <dbReference type="Proteomes" id="UP000564629"/>
    </source>
</evidence>
<organism evidence="5 6">
    <name type="scientific">Cellulomonas hominis</name>
    <dbReference type="NCBI Taxonomy" id="156981"/>
    <lineage>
        <taxon>Bacteria</taxon>
        <taxon>Bacillati</taxon>
        <taxon>Actinomycetota</taxon>
        <taxon>Actinomycetes</taxon>
        <taxon>Micrococcales</taxon>
        <taxon>Cellulomonadaceae</taxon>
        <taxon>Cellulomonas</taxon>
    </lineage>
</organism>
<evidence type="ECO:0000256" key="2">
    <source>
        <dbReference type="SAM" id="Phobius"/>
    </source>
</evidence>
<feature type="domain" description="Phage shock protein PspC N-terminal" evidence="3">
    <location>
        <begin position="39"/>
        <end position="92"/>
    </location>
</feature>
<keyword evidence="2" id="KW-0812">Transmembrane</keyword>
<feature type="transmembrane region" description="Helical" evidence="2">
    <location>
        <begin position="64"/>
        <end position="90"/>
    </location>
</feature>
<dbReference type="Proteomes" id="UP000564629">
    <property type="component" value="Unassembled WGS sequence"/>
</dbReference>
<reference evidence="5 6" key="1">
    <citation type="submission" date="2020-08" db="EMBL/GenBank/DDBJ databases">
        <title>Sequencing the genomes of 1000 actinobacteria strains.</title>
        <authorList>
            <person name="Klenk H.-P."/>
        </authorList>
    </citation>
    <scope>NUCLEOTIDE SEQUENCE [LARGE SCALE GENOMIC DNA]</scope>
    <source>
        <strain evidence="5 6">DSM 9581</strain>
    </source>
</reference>
<dbReference type="EMBL" id="JACHDN010000001">
    <property type="protein sequence ID" value="MBB5473798.1"/>
    <property type="molecule type" value="Genomic_DNA"/>
</dbReference>
<sequence length="475" mass="48142">MTNDSPDRGPGPVPPQSPPAPAPDGHGLNGFFASIRRTGLVRSDDRWLGGVAGGLADRFHIDPLLARGIVGVTMLMGFGFVLYGLAWALLPEQSDGRIHLEETIRGNFDLALVGAIILVVVGLSAGDWWFSWGPFGSGWLAALAWAAALVAGIVIVANAVRQNKDRRPSAPAWQPPSQEGPAPMSSTSPAGAPAPSGAPVPPPPAAAPRPPYGGHPGTSAPAWSSTPAGPPPARGWNPPPPTPPLPPTPPVPPAPRPQKPPRRGPGAALTGIVVAVILLGLAGLLALDRAGVYEGPIGPYVVGGGVVLVGLAIIVSGLRGRTAGGLTALAIIGMVIAGPAVVFGDGDSWRGDRDPFKSVDVAVTSRAAAEAGFSFGVGEARVDLTQVPLTDETLYVPISGGLGDVTVIVPEGAAVSADVTSGAGNVEWDVDGSTQRADGVGHDRTFTSDAMSDGRDAQIALSVEVGVGSITIEED</sequence>
<dbReference type="AlphaFoldDB" id="A0A7W8SEU3"/>
<gene>
    <name evidence="5" type="ORF">HNR08_002534</name>
</gene>
<dbReference type="RefSeq" id="WP_168431473.1">
    <property type="nucleotide sequence ID" value="NZ_JAAXOZ010000090.1"/>
</dbReference>
<feature type="region of interest" description="Disordered" evidence="1">
    <location>
        <begin position="164"/>
        <end position="265"/>
    </location>
</feature>
<dbReference type="InterPro" id="IPR007168">
    <property type="entry name" value="Phageshock_PspC_N"/>
</dbReference>
<feature type="transmembrane region" description="Helical" evidence="2">
    <location>
        <begin position="110"/>
        <end position="132"/>
    </location>
</feature>
<feature type="compositionally biased region" description="Pro residues" evidence="1">
    <location>
        <begin position="196"/>
        <end position="213"/>
    </location>
</feature>
<feature type="domain" description="Cell wall-active antibiotics response LiaF-like C-terminal" evidence="4">
    <location>
        <begin position="375"/>
        <end position="472"/>
    </location>
</feature>
<feature type="compositionally biased region" description="Pro residues" evidence="1">
    <location>
        <begin position="228"/>
        <end position="258"/>
    </location>
</feature>
<comment type="caution">
    <text evidence="5">The sequence shown here is derived from an EMBL/GenBank/DDBJ whole genome shotgun (WGS) entry which is preliminary data.</text>
</comment>
<name>A0A7W8SEU3_9CELL</name>
<dbReference type="Pfam" id="PF04024">
    <property type="entry name" value="PspC"/>
    <property type="match status" value="1"/>
</dbReference>
<feature type="compositionally biased region" description="Pro residues" evidence="1">
    <location>
        <begin position="9"/>
        <end position="22"/>
    </location>
</feature>
<evidence type="ECO:0000313" key="5">
    <source>
        <dbReference type="EMBL" id="MBB5473798.1"/>
    </source>
</evidence>
<accession>A0A7W8SEU3</accession>
<evidence type="ECO:0000259" key="3">
    <source>
        <dbReference type="Pfam" id="PF04024"/>
    </source>
</evidence>
<evidence type="ECO:0000256" key="1">
    <source>
        <dbReference type="SAM" id="MobiDB-lite"/>
    </source>
</evidence>
<protein>
    <submittedName>
        <fullName evidence="5">Phage shock protein PspC (Stress-responsive transcriptional regulator)</fullName>
    </submittedName>
</protein>
<feature type="transmembrane region" description="Helical" evidence="2">
    <location>
        <begin position="325"/>
        <end position="344"/>
    </location>
</feature>
<feature type="transmembrane region" description="Helical" evidence="2">
    <location>
        <begin position="138"/>
        <end position="160"/>
    </location>
</feature>